<comment type="subcellular location">
    <subcellularLocation>
        <location evidence="1">Cell membrane</location>
        <topology evidence="1">Lipid-anchor</topology>
    </subcellularLocation>
</comment>
<organism evidence="6">
    <name type="scientific">Ornithinibacillus sp. 4-3</name>
    <dbReference type="NCBI Taxonomy" id="3231488"/>
    <lineage>
        <taxon>Bacteria</taxon>
        <taxon>Bacillati</taxon>
        <taxon>Bacillota</taxon>
        <taxon>Bacilli</taxon>
        <taxon>Bacillales</taxon>
        <taxon>Bacillaceae</taxon>
        <taxon>Ornithinibacillus</taxon>
    </lineage>
</organism>
<dbReference type="GO" id="GO:0042597">
    <property type="term" value="C:periplasmic space"/>
    <property type="evidence" value="ECO:0007669"/>
    <property type="project" value="UniProtKB-ARBA"/>
</dbReference>
<keyword evidence="3 4" id="KW-0732">Signal</keyword>
<evidence type="ECO:0000256" key="3">
    <source>
        <dbReference type="ARBA" id="ARBA00022729"/>
    </source>
</evidence>
<dbReference type="InterPro" id="IPR023765">
    <property type="entry name" value="SBP_5_CS"/>
</dbReference>
<feature type="domain" description="Solute-binding protein family 5" evidence="5">
    <location>
        <begin position="82"/>
        <end position="437"/>
    </location>
</feature>
<dbReference type="PROSITE" id="PS01040">
    <property type="entry name" value="SBP_BACTERIAL_5"/>
    <property type="match status" value="1"/>
</dbReference>
<dbReference type="SUPFAM" id="SSF53850">
    <property type="entry name" value="Periplasmic binding protein-like II"/>
    <property type="match status" value="1"/>
</dbReference>
<dbReference type="Gene3D" id="3.40.190.10">
    <property type="entry name" value="Periplasmic binding protein-like II"/>
    <property type="match status" value="1"/>
</dbReference>
<evidence type="ECO:0000256" key="2">
    <source>
        <dbReference type="ARBA" id="ARBA00005695"/>
    </source>
</evidence>
<dbReference type="PIRSF" id="PIRSF002741">
    <property type="entry name" value="MppA"/>
    <property type="match status" value="1"/>
</dbReference>
<dbReference type="Gene3D" id="3.10.105.10">
    <property type="entry name" value="Dipeptide-binding Protein, Domain 3"/>
    <property type="match status" value="1"/>
</dbReference>
<dbReference type="InterPro" id="IPR000914">
    <property type="entry name" value="SBP_5_dom"/>
</dbReference>
<dbReference type="GO" id="GO:1904680">
    <property type="term" value="F:peptide transmembrane transporter activity"/>
    <property type="evidence" value="ECO:0007669"/>
    <property type="project" value="TreeGrafter"/>
</dbReference>
<dbReference type="Gene3D" id="3.90.76.10">
    <property type="entry name" value="Dipeptide-binding Protein, Domain 1"/>
    <property type="match status" value="1"/>
</dbReference>
<evidence type="ECO:0000313" key="6">
    <source>
        <dbReference type="EMBL" id="XDK31912.1"/>
    </source>
</evidence>
<dbReference type="PANTHER" id="PTHR30290">
    <property type="entry name" value="PERIPLASMIC BINDING COMPONENT OF ABC TRANSPORTER"/>
    <property type="match status" value="1"/>
</dbReference>
<dbReference type="PANTHER" id="PTHR30290:SF38">
    <property type="entry name" value="D,D-DIPEPTIDE-BINDING PERIPLASMIC PROTEIN DDPA-RELATED"/>
    <property type="match status" value="1"/>
</dbReference>
<dbReference type="InterPro" id="IPR030678">
    <property type="entry name" value="Peptide/Ni-bd"/>
</dbReference>
<dbReference type="GO" id="GO:0015833">
    <property type="term" value="P:peptide transport"/>
    <property type="evidence" value="ECO:0007669"/>
    <property type="project" value="TreeGrafter"/>
</dbReference>
<reference evidence="6" key="1">
    <citation type="submission" date="2024-07" db="EMBL/GenBank/DDBJ databases">
        <title>Halotolerant mesophilic bacterium Ornithinibacillus sp. 4-3, sp. nov., isolated from soil.</title>
        <authorList>
            <person name="Sidarenka A.V."/>
            <person name="Guliayeva D.E."/>
            <person name="Leanovich S.I."/>
            <person name="Hileuskaya K.S."/>
            <person name="Akhremchuk A.E."/>
            <person name="Sikolenko M.A."/>
            <person name="Valentovich L.N."/>
        </authorList>
    </citation>
    <scope>NUCLEOTIDE SEQUENCE</scope>
    <source>
        <strain evidence="6">4-3</strain>
    </source>
</reference>
<gene>
    <name evidence="6" type="ORF">AB4Y30_12860</name>
</gene>
<dbReference type="PROSITE" id="PS51257">
    <property type="entry name" value="PROKAR_LIPOPROTEIN"/>
    <property type="match status" value="1"/>
</dbReference>
<sequence length="520" mass="57980">MKSYKFGLLILLITLVLVGCGSSDDEGSSGGDNNSSGNSVLKIAIDAPPPTLDQPVSTATSARDASRFIFEGLLTTDSEFQAVPMLAESVDTEDNKTYTFKLREGIKFHNGEEMTAEDVVASMYRWMEQSTVTGNVFNDATWTADGDYTVILELANPSSLTLDTLASAKQAAGIMPKEIVENAPASGVEEYIGTGPYKFVEWKQDQYIHYTKFEDYQPLDTPADGLSGKKEALIDDIYLYIVTDTSTRIAGLQTGEYDFAYGIPYDYYGQINGDENLETILTPAANQMIGFNNLEGIATDAKVRQAINMAINNEEVMMAAFPNPEFFWLDSGYMDRDIVNWYTEAGSEHYNQADIEGAKKLLEESDYNGEEVRFLATRDYDHHYNTSLVVTEQLKEIGLNVKLEIYDWPTVLDIQGNQPSEWEMYMTSASTVSTPPQLIGLSPRFGGVYPEVSDLISEIETAPTQEEAFEYWDELQGKLWEEYLPIVNLGGYNTLYGHNKKVEGIETLTGPIFWNVSINE</sequence>
<dbReference type="AlphaFoldDB" id="A0AB39HML7"/>
<dbReference type="RefSeq" id="WP_368652636.1">
    <property type="nucleotide sequence ID" value="NZ_CP162599.1"/>
</dbReference>
<dbReference type="InterPro" id="IPR039424">
    <property type="entry name" value="SBP_5"/>
</dbReference>
<name>A0AB39HML7_9BACI</name>
<dbReference type="EMBL" id="CP162599">
    <property type="protein sequence ID" value="XDK31912.1"/>
    <property type="molecule type" value="Genomic_DNA"/>
</dbReference>
<feature type="chain" id="PRO_5044215863" evidence="4">
    <location>
        <begin position="24"/>
        <end position="520"/>
    </location>
</feature>
<comment type="similarity">
    <text evidence="2">Belongs to the bacterial solute-binding protein 5 family.</text>
</comment>
<evidence type="ECO:0000256" key="1">
    <source>
        <dbReference type="ARBA" id="ARBA00004193"/>
    </source>
</evidence>
<protein>
    <submittedName>
        <fullName evidence="6">ABC transporter substrate-binding protein</fullName>
    </submittedName>
</protein>
<evidence type="ECO:0000256" key="4">
    <source>
        <dbReference type="SAM" id="SignalP"/>
    </source>
</evidence>
<dbReference type="CDD" id="cd08502">
    <property type="entry name" value="PBP2_NikA_DppA_OppA_like_16"/>
    <property type="match status" value="1"/>
</dbReference>
<feature type="signal peptide" evidence="4">
    <location>
        <begin position="1"/>
        <end position="23"/>
    </location>
</feature>
<accession>A0AB39HML7</accession>
<proteinExistence type="inferred from homology"/>
<dbReference type="Pfam" id="PF00496">
    <property type="entry name" value="SBP_bac_5"/>
    <property type="match status" value="1"/>
</dbReference>
<dbReference type="GO" id="GO:0043190">
    <property type="term" value="C:ATP-binding cassette (ABC) transporter complex"/>
    <property type="evidence" value="ECO:0007669"/>
    <property type="project" value="InterPro"/>
</dbReference>
<evidence type="ECO:0000259" key="5">
    <source>
        <dbReference type="Pfam" id="PF00496"/>
    </source>
</evidence>